<proteinExistence type="predicted"/>
<comment type="caution">
    <text evidence="2">The sequence shown here is derived from an EMBL/GenBank/DDBJ whole genome shotgun (WGS) entry which is preliminary data.</text>
</comment>
<evidence type="ECO:0008006" key="4">
    <source>
        <dbReference type="Google" id="ProtNLM"/>
    </source>
</evidence>
<name>A0A830GG96_9EURY</name>
<protein>
    <recommendedName>
        <fullName evidence="4">BZIP transcription factor</fullName>
    </recommendedName>
</protein>
<organism evidence="2 3">
    <name type="scientific">Haloarcula pellucida</name>
    <dbReference type="NCBI Taxonomy" id="1427151"/>
    <lineage>
        <taxon>Archaea</taxon>
        <taxon>Methanobacteriati</taxon>
        <taxon>Methanobacteriota</taxon>
        <taxon>Stenosarchaea group</taxon>
        <taxon>Halobacteria</taxon>
        <taxon>Halobacteriales</taxon>
        <taxon>Haloarculaceae</taxon>
        <taxon>Haloarcula</taxon>
    </lineage>
</organism>
<dbReference type="AlphaFoldDB" id="A0A830GG96"/>
<feature type="compositionally biased region" description="Acidic residues" evidence="1">
    <location>
        <begin position="85"/>
        <end position="106"/>
    </location>
</feature>
<feature type="region of interest" description="Disordered" evidence="1">
    <location>
        <begin position="38"/>
        <end position="112"/>
    </location>
</feature>
<reference evidence="2" key="1">
    <citation type="journal article" date="2014" name="Int. J. Syst. Evol. Microbiol.">
        <title>Complete genome sequence of Corynebacterium casei LMG S-19264T (=DSM 44701T), isolated from a smear-ripened cheese.</title>
        <authorList>
            <consortium name="US DOE Joint Genome Institute (JGI-PGF)"/>
            <person name="Walter F."/>
            <person name="Albersmeier A."/>
            <person name="Kalinowski J."/>
            <person name="Ruckert C."/>
        </authorList>
    </citation>
    <scope>NUCLEOTIDE SEQUENCE</scope>
    <source>
        <strain evidence="2">JCM 17820</strain>
    </source>
</reference>
<dbReference type="InterPro" id="IPR055940">
    <property type="entry name" value="DUF7518"/>
</dbReference>
<dbReference type="Pfam" id="PF24362">
    <property type="entry name" value="DUF7518"/>
    <property type="match status" value="1"/>
</dbReference>
<dbReference type="Proteomes" id="UP000605784">
    <property type="component" value="Unassembled WGS sequence"/>
</dbReference>
<accession>A0A830GG96</accession>
<gene>
    <name evidence="2" type="ORF">GCM10009030_00800</name>
</gene>
<evidence type="ECO:0000313" key="3">
    <source>
        <dbReference type="Proteomes" id="UP000605784"/>
    </source>
</evidence>
<sequence>MCGNRVEELEEQVQELQASVEGLTDELVECKVRLRELENTVDEDSGFGADAHNGSARNEAVASEETTTNEEEILTPEADTPNTEATDDTDKEAEAASESESEEDSGSDIIVA</sequence>
<dbReference type="EMBL" id="BMOU01000001">
    <property type="protein sequence ID" value="GGN84849.1"/>
    <property type="molecule type" value="Genomic_DNA"/>
</dbReference>
<reference evidence="2" key="2">
    <citation type="submission" date="2020-09" db="EMBL/GenBank/DDBJ databases">
        <authorList>
            <person name="Sun Q."/>
            <person name="Ohkuma M."/>
        </authorList>
    </citation>
    <scope>NUCLEOTIDE SEQUENCE</scope>
    <source>
        <strain evidence="2">JCM 17820</strain>
    </source>
</reference>
<keyword evidence="3" id="KW-1185">Reference proteome</keyword>
<evidence type="ECO:0000256" key="1">
    <source>
        <dbReference type="SAM" id="MobiDB-lite"/>
    </source>
</evidence>
<dbReference type="RefSeq" id="WP_188993514.1">
    <property type="nucleotide sequence ID" value="NZ_BMOU01000001.1"/>
</dbReference>
<evidence type="ECO:0000313" key="2">
    <source>
        <dbReference type="EMBL" id="GGN84849.1"/>
    </source>
</evidence>